<dbReference type="PANTHER" id="PTHR30050:SF4">
    <property type="entry name" value="ATP-BINDING PROTEIN RV3427C IN INSERTION SEQUENCE-RELATED"/>
    <property type="match status" value="1"/>
</dbReference>
<evidence type="ECO:0000313" key="4">
    <source>
        <dbReference type="Proteomes" id="UP000478463"/>
    </source>
</evidence>
<dbReference type="GO" id="GO:0005524">
    <property type="term" value="F:ATP binding"/>
    <property type="evidence" value="ECO:0007669"/>
    <property type="project" value="UniProtKB-KW"/>
</dbReference>
<evidence type="ECO:0000313" key="3">
    <source>
        <dbReference type="EMBL" id="QOS70052.1"/>
    </source>
</evidence>
<dbReference type="CDD" id="cd00009">
    <property type="entry name" value="AAA"/>
    <property type="match status" value="1"/>
</dbReference>
<sequence>MAEIENGAVFDPAAGEPAPRRSIYDLVKTRADELAVSLTAEELAALAERSDMGESELQAVASVFEYLAEKHHEATIATMLKMSRLPRKEPKTFGNFDYGRIQGRDAGALRKLSALSNLHARKNIALIGPHGVGKTHLAQAYGRECCQQSFKAYFLKASELRDKLSKAAKSPNPGKTVSSLVKPSCLIVDEVGRCTFDKACTDLFFDIIDRRYEKECPNTLILTSNYPVVNWSEFFTGDETLLCMLDRIFDKATVFMMRGPSYRGAGLDTYSVEAVPNAVKLK</sequence>
<evidence type="ECO:0000313" key="2">
    <source>
        <dbReference type="EMBL" id="QOS69995.1"/>
    </source>
</evidence>
<dbReference type="EMBL" id="CP063310">
    <property type="protein sequence ID" value="QOS69995.1"/>
    <property type="molecule type" value="Genomic_DNA"/>
</dbReference>
<dbReference type="PIRSF" id="PIRSF003073">
    <property type="entry name" value="DNAC_TnpB_IstB"/>
    <property type="match status" value="1"/>
</dbReference>
<dbReference type="KEGG" id="egd:GS424_013905"/>
<dbReference type="Pfam" id="PF01695">
    <property type="entry name" value="IstB_IS21"/>
    <property type="match status" value="1"/>
</dbReference>
<dbReference type="InterPro" id="IPR002611">
    <property type="entry name" value="IstB_ATP-bd"/>
</dbReference>
<dbReference type="Proteomes" id="UP000478463">
    <property type="component" value="Chromosome"/>
</dbReference>
<name>A0A6L7J111_9ACTN</name>
<gene>
    <name evidence="2" type="ORF">GS424_008910</name>
    <name evidence="3" type="ORF">GS424_013905</name>
</gene>
<feature type="domain" description="AAA+ ATPase" evidence="1">
    <location>
        <begin position="120"/>
        <end position="255"/>
    </location>
</feature>
<proteinExistence type="predicted"/>
<protein>
    <submittedName>
        <fullName evidence="2">ATP-binding protein</fullName>
    </submittedName>
</protein>
<dbReference type="EMBL" id="CP063310">
    <property type="protein sequence ID" value="QOS70052.1"/>
    <property type="molecule type" value="Genomic_DNA"/>
</dbReference>
<dbReference type="GO" id="GO:0006260">
    <property type="term" value="P:DNA replication"/>
    <property type="evidence" value="ECO:0007669"/>
    <property type="project" value="TreeGrafter"/>
</dbReference>
<evidence type="ECO:0000259" key="1">
    <source>
        <dbReference type="SMART" id="SM00382"/>
    </source>
</evidence>
<dbReference type="InterPro" id="IPR003593">
    <property type="entry name" value="AAA+_ATPase"/>
</dbReference>
<dbReference type="SMART" id="SM00382">
    <property type="entry name" value="AAA"/>
    <property type="match status" value="1"/>
</dbReference>
<dbReference type="InterPro" id="IPR027417">
    <property type="entry name" value="P-loop_NTPase"/>
</dbReference>
<accession>A0A6L7J111</accession>
<dbReference type="PANTHER" id="PTHR30050">
    <property type="entry name" value="CHROMOSOMAL REPLICATION INITIATOR PROTEIN DNAA"/>
    <property type="match status" value="1"/>
</dbReference>
<keyword evidence="2" id="KW-0067">ATP-binding</keyword>
<dbReference type="InterPro" id="IPR028350">
    <property type="entry name" value="DNAC/IstB-like"/>
</dbReference>
<dbReference type="KEGG" id="egd:GS424_008910"/>
<keyword evidence="2" id="KW-0547">Nucleotide-binding</keyword>
<dbReference type="Gene3D" id="3.40.50.300">
    <property type="entry name" value="P-loop containing nucleotide triphosphate hydrolases"/>
    <property type="match status" value="1"/>
</dbReference>
<reference evidence="2 4" key="1">
    <citation type="submission" date="2020-10" db="EMBL/GenBank/DDBJ databases">
        <title>Eggerthella sp. nov., isolated from human feces.</title>
        <authorList>
            <person name="Yajun G."/>
        </authorList>
    </citation>
    <scope>NUCLEOTIDE SEQUENCE [LARGE SCALE GENOMIC DNA]</scope>
    <source>
        <strain evidence="2 4">HF-1101</strain>
    </source>
</reference>
<dbReference type="AlphaFoldDB" id="A0A6L7J111"/>
<dbReference type="SUPFAM" id="SSF52540">
    <property type="entry name" value="P-loop containing nucleoside triphosphate hydrolases"/>
    <property type="match status" value="1"/>
</dbReference>
<organism evidence="2 4">
    <name type="scientific">Eggerthella guodeyinii</name>
    <dbReference type="NCBI Taxonomy" id="2690837"/>
    <lineage>
        <taxon>Bacteria</taxon>
        <taxon>Bacillati</taxon>
        <taxon>Actinomycetota</taxon>
        <taxon>Coriobacteriia</taxon>
        <taxon>Eggerthellales</taxon>
        <taxon>Eggerthellaceae</taxon>
        <taxon>Eggerthella</taxon>
    </lineage>
</organism>